<sequence>MAKSMHVSESANKCPHCSAKHNLISCKKFTELPIEQKIKIISQLNYCINCVYDHNGAKCYSTKRCHKCSDEHHTTLHDYFATQSKSNSLTEIAKQKCENNKSIYASQQKTSEILLATALVKVTAADKTQHVMRALIDQGSQVSVISEKAAQQLGLKRKSCKGVILGVGERENNCKGKLTIACQSTYTDFKFSTDVVIMNNLIKNLPNETFAKPSWQHTAHLCLADPDYNISRPVDLLLGAEIYANILLEGLIRGQTSSEPLAQQTHLGWLLCGGNTSTSFQCNVISHNVEDIQQFWTIEDIQVQDSMSVEDQECVDFYETTTKRLQNGRYVVRLPMKPELEEKLGSSKEIAIAQFKNVERKFSKNEDLAKQYKQFIREYEQLQHMKLATSNSKQKTEIECFLPHHAVQRAESSTTKLRVVFNASSKTTSGHSLNDLMYRGPNLQIDLLELILKWRQYRFVFTADIEKCFRMILVDEQDQSLQQIVWRQSPDQPIRNYKLTTITYGTKAAPFLTMMTLRKLASDEQQKYPRAAKCIQEEFYMDDWVSGAHSIKEGKRRITEVNACLKSGGFSLRKWSSNDKRLLETVEQTADKQPAVFTFKTESSSKTLGLQWNSTEDEFIFKYDSNSTQTAKLTKRMLLSEISKIFDPLGWLAPLTTKMKILFQQVWQDSEVQWSDEVSIKTKEEWINLKTDLNLLNQFHIPRWLQSKEHDVIELHGFCDASTQAYACVVYARIVTNNSTSVVLVAAKTRLVPSSKAVSLPRLELCAAELLTKLMSKIVKSINSLAVETYGWSDSKVSLSWIQGSPERWKPFVANRVKKIASIMPPNTWHYVNTKENPADAASRGLTTQQLLEHKLWWQGPTFLSSSHFKPTGQTKYTTDEEIKRHVNIVQNPIVDSSIVDDLLHRYSSFTKTTRILAWVRRALTPVVRKQKTKYLTLHELRSAKLIIIKNVQHTEFKIDIESLLQNQEVKSDSKLLNLNPYLDQDGILRAKGRLRQANISIEMKQPIIIPYNSRLTELLIAQAHELTFHGGARLTMSFLRQKYWIIKGNRAVKTQLHRCVICRKQEPRKLQQIMGDLPDFRTNPAPAFYHTGVDYTGFISVKANKGRGIKTTKGYVALFVCMVTKAVHLELVSDLTSTSFIAALRRMSARRGAPKHVYSDNGTNFVGANKVMQEEYEQLKQAFGDSFYNEIAEMDIEWHWNCPSWPSAGGLWERSIRSLKQHLKRVVADQALTFEEYSTILAQIEAGLNSRPLCPISEDIDDLDFLTPAHFLTGRAGLTLIETASDARTRWHLTNKIFQDLWRRWKTEYLSQLSVRNKWLKPKSNIKIGNMVTIHDDNFPSGKWPVGRVVEVHQGKDGFVRVVTLKTKNGLIKRPIIKLSILPIEQEEEEKEAEEQSKKAKPKITNDKTQASTRKHLNFVNIVLSLLCFISILSSSEASNHITQFSGNQSLYYDPIGTLNLIRDQWRIVSYYNMQPYWQGDKAVETFIKYLQQTCEQIKEPSHCNMILLQVQHDYNELRYHNQLLLNQHFGTRSRTRRGLVNAVGSIANTLFGVLDQSFADKYQRDIEIINSNEKHLLQLWKNQTSVVEAEYNILKRTEKTIDTQYKLINRHLNLLDQATKQIQLQSKTTSILQEFTLAAMATTNMIHNLKRVQDTLIDTLADIYHSKINMHLLTPEQLSNELQIISGQISKELTLPINNIQSDLYEIYKHLKIKARMSKEYFIFEISVPLISRDSFQLYHLIPVPLQVGKDMISITPLADYIATNLMRDSYIEIKNDDLQTCTYQDKSYICQLRGPIKRLGPEEKFCQTEQIGICQPKKETCKNMWLQLHDLSSYLYFACDTYTFTIICDNETRTRRVSKAGLIQLDKECIAKGHDITLYSYQQENKLTLKPDLFLANIAPIQHHHLVNITLPFLETTIEDAQINNTLTHLGNQIAAMKKAALEEGTLTTHDIHHYTISYVLLAAVVGVVAFLVFLWWRGKRASPAPARDPQAPSEPAAPRAAPTSSVSVSASARKSPVPVQGSSVCGTKRWSSLRCKRDKSTSPISKRQSVFTVDLDRD</sequence>
<evidence type="ECO:0000313" key="2">
    <source>
        <dbReference type="Proteomes" id="UP001231649"/>
    </source>
</evidence>
<gene>
    <name evidence="1" type="ORF">PYW08_003239</name>
</gene>
<keyword evidence="2" id="KW-1185">Reference proteome</keyword>
<evidence type="ECO:0000313" key="1">
    <source>
        <dbReference type="EMBL" id="KAJ8723327.1"/>
    </source>
</evidence>
<protein>
    <submittedName>
        <fullName evidence="1">Uncharacterized protein</fullName>
    </submittedName>
</protein>
<name>A0ACC2QRL6_9NEOP</name>
<dbReference type="EMBL" id="CM056790">
    <property type="protein sequence ID" value="KAJ8723327.1"/>
    <property type="molecule type" value="Genomic_DNA"/>
</dbReference>
<accession>A0ACC2QRL6</accession>
<comment type="caution">
    <text evidence="1">The sequence shown here is derived from an EMBL/GenBank/DDBJ whole genome shotgun (WGS) entry which is preliminary data.</text>
</comment>
<reference evidence="1" key="1">
    <citation type="submission" date="2023-03" db="EMBL/GenBank/DDBJ databases">
        <title>Chromosome-level genomes of two armyworms, Mythimna separata and Mythimna loreyi, provide insights into the biosynthesis and reception of sex pheromones.</title>
        <authorList>
            <person name="Zhao H."/>
        </authorList>
    </citation>
    <scope>NUCLEOTIDE SEQUENCE</scope>
    <source>
        <strain evidence="1">BeijingLab</strain>
    </source>
</reference>
<proteinExistence type="predicted"/>
<dbReference type="Proteomes" id="UP001231649">
    <property type="component" value="Chromosome 14"/>
</dbReference>
<organism evidence="1 2">
    <name type="scientific">Mythimna loreyi</name>
    <dbReference type="NCBI Taxonomy" id="667449"/>
    <lineage>
        <taxon>Eukaryota</taxon>
        <taxon>Metazoa</taxon>
        <taxon>Ecdysozoa</taxon>
        <taxon>Arthropoda</taxon>
        <taxon>Hexapoda</taxon>
        <taxon>Insecta</taxon>
        <taxon>Pterygota</taxon>
        <taxon>Neoptera</taxon>
        <taxon>Endopterygota</taxon>
        <taxon>Lepidoptera</taxon>
        <taxon>Glossata</taxon>
        <taxon>Ditrysia</taxon>
        <taxon>Noctuoidea</taxon>
        <taxon>Noctuidae</taxon>
        <taxon>Noctuinae</taxon>
        <taxon>Hadenini</taxon>
        <taxon>Mythimna</taxon>
    </lineage>
</organism>